<protein>
    <recommendedName>
        <fullName evidence="3">DUF4258 domain-containing protein</fullName>
    </recommendedName>
</protein>
<name>A0AAC8Q1F9_9BACT</name>
<accession>A0AAC8Q1F9</accession>
<dbReference type="KEGG" id="age:AA314_00886"/>
<dbReference type="Proteomes" id="UP000035579">
    <property type="component" value="Chromosome"/>
</dbReference>
<reference evidence="1 2" key="1">
    <citation type="submission" date="2015-05" db="EMBL/GenBank/DDBJ databases">
        <title>Genome assembly of Archangium gephyra DSM 2261.</title>
        <authorList>
            <person name="Sharma G."/>
            <person name="Subramanian S."/>
        </authorList>
    </citation>
    <scope>NUCLEOTIDE SEQUENCE [LARGE SCALE GENOMIC DNA]</scope>
    <source>
        <strain evidence="1 2">DSM 2261</strain>
    </source>
</reference>
<gene>
    <name evidence="1" type="ORF">AA314_00886</name>
</gene>
<organism evidence="1 2">
    <name type="scientific">Archangium gephyra</name>
    <dbReference type="NCBI Taxonomy" id="48"/>
    <lineage>
        <taxon>Bacteria</taxon>
        <taxon>Pseudomonadati</taxon>
        <taxon>Myxococcota</taxon>
        <taxon>Myxococcia</taxon>
        <taxon>Myxococcales</taxon>
        <taxon>Cystobacterineae</taxon>
        <taxon>Archangiaceae</taxon>
        <taxon>Archangium</taxon>
    </lineage>
</organism>
<proteinExistence type="predicted"/>
<dbReference type="InterPro" id="IPR025354">
    <property type="entry name" value="DUF4258"/>
</dbReference>
<evidence type="ECO:0000313" key="1">
    <source>
        <dbReference type="EMBL" id="AKI99259.1"/>
    </source>
</evidence>
<evidence type="ECO:0008006" key="3">
    <source>
        <dbReference type="Google" id="ProtNLM"/>
    </source>
</evidence>
<dbReference type="EMBL" id="CP011509">
    <property type="protein sequence ID" value="AKI99259.1"/>
    <property type="molecule type" value="Genomic_DNA"/>
</dbReference>
<dbReference type="Pfam" id="PF14076">
    <property type="entry name" value="DUF4258"/>
    <property type="match status" value="1"/>
</dbReference>
<sequence length="89" mass="10394">MDANAARKRISLLLRSGQLTYTRHSREEMEKDDLTEVDVTNVLRGGHITEPAENEKGTWRYRVHTNTIWVVVAFRGETELVVVTVWRKR</sequence>
<evidence type="ECO:0000313" key="2">
    <source>
        <dbReference type="Proteomes" id="UP000035579"/>
    </source>
</evidence>
<dbReference type="AlphaFoldDB" id="A0AAC8Q1F9"/>